<feature type="compositionally biased region" description="Polar residues" evidence="7">
    <location>
        <begin position="65"/>
        <end position="79"/>
    </location>
</feature>
<name>A0ABR4C077_9HELO</name>
<evidence type="ECO:0000256" key="4">
    <source>
        <dbReference type="ARBA" id="ARBA00023163"/>
    </source>
</evidence>
<dbReference type="InterPro" id="IPR038096">
    <property type="entry name" value="TEA/ATTS_sf"/>
</dbReference>
<evidence type="ECO:0000259" key="8">
    <source>
        <dbReference type="PROSITE" id="PS51088"/>
    </source>
</evidence>
<gene>
    <name evidence="9" type="ORF">VTL71DRAFT_5114</name>
</gene>
<feature type="region of interest" description="Disordered" evidence="7">
    <location>
        <begin position="51"/>
        <end position="93"/>
    </location>
</feature>
<dbReference type="EMBL" id="JAZHXI010000015">
    <property type="protein sequence ID" value="KAL2063309.1"/>
    <property type="molecule type" value="Genomic_DNA"/>
</dbReference>
<reference evidence="9 10" key="1">
    <citation type="journal article" date="2024" name="Commun. Biol.">
        <title>Comparative genomic analysis of thermophilic fungi reveals convergent evolutionary adaptations and gene losses.</title>
        <authorList>
            <person name="Steindorff A.S."/>
            <person name="Aguilar-Pontes M.V."/>
            <person name="Robinson A.J."/>
            <person name="Andreopoulos B."/>
            <person name="LaButti K."/>
            <person name="Kuo A."/>
            <person name="Mondo S."/>
            <person name="Riley R."/>
            <person name="Otillar R."/>
            <person name="Haridas S."/>
            <person name="Lipzen A."/>
            <person name="Grimwood J."/>
            <person name="Schmutz J."/>
            <person name="Clum A."/>
            <person name="Reid I.D."/>
            <person name="Moisan M.C."/>
            <person name="Butler G."/>
            <person name="Nguyen T.T.M."/>
            <person name="Dewar K."/>
            <person name="Conant G."/>
            <person name="Drula E."/>
            <person name="Henrissat B."/>
            <person name="Hansel C."/>
            <person name="Singer S."/>
            <person name="Hutchinson M.I."/>
            <person name="de Vries R.P."/>
            <person name="Natvig D.O."/>
            <person name="Powell A.J."/>
            <person name="Tsang A."/>
            <person name="Grigoriev I.V."/>
        </authorList>
    </citation>
    <scope>NUCLEOTIDE SEQUENCE [LARGE SCALE GENOMIC DNA]</scope>
    <source>
        <strain evidence="9 10">CBS 494.80</strain>
    </source>
</reference>
<dbReference type="Gene3D" id="6.10.20.40">
    <property type="entry name" value="TEA/ATTS domain"/>
    <property type="match status" value="1"/>
</dbReference>
<dbReference type="PROSITE" id="PS51088">
    <property type="entry name" value="TEA_2"/>
    <property type="match status" value="1"/>
</dbReference>
<accession>A0ABR4C077</accession>
<evidence type="ECO:0000256" key="7">
    <source>
        <dbReference type="SAM" id="MobiDB-lite"/>
    </source>
</evidence>
<feature type="DNA-binding region" description="TEA" evidence="6">
    <location>
        <begin position="119"/>
        <end position="205"/>
    </location>
</feature>
<keyword evidence="5" id="KW-0539">Nucleus</keyword>
<sequence>MDHRRQILPSDYTLQLPLDSPSALSRARQPLSDSAGNAQHHILASAGLYHDSKGHQPRAERPMYSTPTVPSQPHRQSVGQTLELRRQGTRRQRQLRFNRNPIVECAQYQAYRTRQNREGSDEDKIWPEVLEDAFLDALMYLPKMGRRKFSYEGKPHGRNELIRVYLWIAYLKSLPPGVRPNPLMKRGRKQVSSHIQVLKNLFKEHPAYYRMFPPPSDPKNGFEDSFKDDPCLRALSQGRLPTNMYGQYEQPSSTMSTPDSPMRPVLFWLLMTSSSVSFDDRHHDVHEEDLKNEGLVAHRFSRLSMQRQRDSLESILNWRQRFPFLQQLHNSGELDCEIIHMEASLNLLTTQPPEGSELCSRMVLSMPGRQHDTEWRIVTTLSKPPELYRDQISDPPLEAQAFAVDVTMMDDGETRIKVPFPASPWAQAFSCLRSIESKFEEKQANSFNTGMGSTRPARDYVDLISMYQEVQSAAGPDSPFVRRSIILWTFRQASSSDRNGTNWRYVDPTPVPRRMCMSPSPHQSHQLHATMNENFNSWSNTPLHLQHPSMLDPFAQGLATPPQTAALQSPFAPTNYGYSQTYDMPSENLSFVSNTNTIDSDSTLVDNDVAANIDNFLTNSHVHLNDYEHATQNWQVPLAENFDTDPTWANYTVPSTTPALGWDTAEAKSHAWPDLPLDSKAWDHHLVEDIVEREWNDHDLAASSPVKGSANYIEQSIEHKLLPWIDSHRGPDEIKHDYTETSLDQIPEIGDETMDLPTQHDLHKNQEPQWDDDHNDFDYAEMAEWLN</sequence>
<feature type="region of interest" description="Disordered" evidence="7">
    <location>
        <begin position="1"/>
        <end position="35"/>
    </location>
</feature>
<feature type="compositionally biased region" description="Basic and acidic residues" evidence="7">
    <location>
        <begin position="51"/>
        <end position="61"/>
    </location>
</feature>
<dbReference type="SMART" id="SM00426">
    <property type="entry name" value="TEA"/>
    <property type="match status" value="1"/>
</dbReference>
<evidence type="ECO:0000256" key="2">
    <source>
        <dbReference type="ARBA" id="ARBA00008421"/>
    </source>
</evidence>
<evidence type="ECO:0000256" key="1">
    <source>
        <dbReference type="ARBA" id="ARBA00004123"/>
    </source>
</evidence>
<dbReference type="InterPro" id="IPR050937">
    <property type="entry name" value="TEC1_TEAD_TF"/>
</dbReference>
<comment type="similarity">
    <text evidence="2">Belongs to the TEC1 family.</text>
</comment>
<keyword evidence="10" id="KW-1185">Reference proteome</keyword>
<comment type="caution">
    <text evidence="9">The sequence shown here is derived from an EMBL/GenBank/DDBJ whole genome shotgun (WGS) entry which is preliminary data.</text>
</comment>
<protein>
    <recommendedName>
        <fullName evidence="8">TEA domain-containing protein</fullName>
    </recommendedName>
</protein>
<evidence type="ECO:0000313" key="10">
    <source>
        <dbReference type="Proteomes" id="UP001595075"/>
    </source>
</evidence>
<feature type="domain" description="TEA" evidence="8">
    <location>
        <begin position="119"/>
        <end position="205"/>
    </location>
</feature>
<comment type="subcellular location">
    <subcellularLocation>
        <location evidence="1">Nucleus</location>
    </subcellularLocation>
</comment>
<keyword evidence="3" id="KW-0805">Transcription regulation</keyword>
<organism evidence="9 10">
    <name type="scientific">Oculimacula yallundae</name>
    <dbReference type="NCBI Taxonomy" id="86028"/>
    <lineage>
        <taxon>Eukaryota</taxon>
        <taxon>Fungi</taxon>
        <taxon>Dikarya</taxon>
        <taxon>Ascomycota</taxon>
        <taxon>Pezizomycotina</taxon>
        <taxon>Leotiomycetes</taxon>
        <taxon>Helotiales</taxon>
        <taxon>Ploettnerulaceae</taxon>
        <taxon>Oculimacula</taxon>
    </lineage>
</organism>
<keyword evidence="4" id="KW-0804">Transcription</keyword>
<dbReference type="PANTHER" id="PTHR11834">
    <property type="entry name" value="TRANSCRIPTIONAL ENHANCER FACTOR TEF RELATED"/>
    <property type="match status" value="1"/>
</dbReference>
<evidence type="ECO:0000256" key="3">
    <source>
        <dbReference type="ARBA" id="ARBA00023015"/>
    </source>
</evidence>
<dbReference type="PANTHER" id="PTHR11834:SF0">
    <property type="entry name" value="PROTEIN SCALLOPED"/>
    <property type="match status" value="1"/>
</dbReference>
<evidence type="ECO:0000256" key="5">
    <source>
        <dbReference type="ARBA" id="ARBA00023242"/>
    </source>
</evidence>
<dbReference type="InterPro" id="IPR000818">
    <property type="entry name" value="TEA/ATTS_dom"/>
</dbReference>
<dbReference type="Pfam" id="PF01285">
    <property type="entry name" value="TEA"/>
    <property type="match status" value="1"/>
</dbReference>
<proteinExistence type="inferred from homology"/>
<dbReference type="Proteomes" id="UP001595075">
    <property type="component" value="Unassembled WGS sequence"/>
</dbReference>
<evidence type="ECO:0000313" key="9">
    <source>
        <dbReference type="EMBL" id="KAL2063309.1"/>
    </source>
</evidence>
<evidence type="ECO:0000256" key="6">
    <source>
        <dbReference type="PROSITE-ProRule" id="PRU00505"/>
    </source>
</evidence>